<keyword evidence="2 4" id="KW-0819">tRNA processing</keyword>
<evidence type="ECO:0000256" key="2">
    <source>
        <dbReference type="ARBA" id="ARBA00022694"/>
    </source>
</evidence>
<comment type="similarity">
    <text evidence="1 4 7">Belongs to the tRNA pseudouridine synthase TruA family.</text>
</comment>
<comment type="function">
    <text evidence="4">Formation of pseudouridine at positions 38, 39 and 40 in the anticodon stem and loop of transfer RNAs.</text>
</comment>
<dbReference type="InterPro" id="IPR020094">
    <property type="entry name" value="TruA/RsuA/RluB/E/F_N"/>
</dbReference>
<dbReference type="Gene3D" id="3.30.70.580">
    <property type="entry name" value="Pseudouridine synthase I, catalytic domain, N-terminal subdomain"/>
    <property type="match status" value="1"/>
</dbReference>
<evidence type="ECO:0000259" key="8">
    <source>
        <dbReference type="Pfam" id="PF01416"/>
    </source>
</evidence>
<dbReference type="AlphaFoldDB" id="A0A9D2MF58"/>
<dbReference type="PANTHER" id="PTHR11142">
    <property type="entry name" value="PSEUDOURIDYLATE SYNTHASE"/>
    <property type="match status" value="1"/>
</dbReference>
<dbReference type="Pfam" id="PF01416">
    <property type="entry name" value="PseudoU_synth_1"/>
    <property type="match status" value="2"/>
</dbReference>
<reference evidence="9" key="1">
    <citation type="journal article" date="2021" name="PeerJ">
        <title>Extensive microbial diversity within the chicken gut microbiome revealed by metagenomics and culture.</title>
        <authorList>
            <person name="Gilroy R."/>
            <person name="Ravi A."/>
            <person name="Getino M."/>
            <person name="Pursley I."/>
            <person name="Horton D.L."/>
            <person name="Alikhan N.F."/>
            <person name="Baker D."/>
            <person name="Gharbi K."/>
            <person name="Hall N."/>
            <person name="Watson M."/>
            <person name="Adriaenssens E.M."/>
            <person name="Foster-Nyarko E."/>
            <person name="Jarju S."/>
            <person name="Secka A."/>
            <person name="Antonio M."/>
            <person name="Oren A."/>
            <person name="Chaudhuri R.R."/>
            <person name="La Ragione R."/>
            <person name="Hildebrand F."/>
            <person name="Pallen M.J."/>
        </authorList>
    </citation>
    <scope>NUCLEOTIDE SEQUENCE</scope>
    <source>
        <strain evidence="9">ChiHjej9B8-13557</strain>
    </source>
</reference>
<evidence type="ECO:0000313" key="9">
    <source>
        <dbReference type="EMBL" id="HJB58916.1"/>
    </source>
</evidence>
<dbReference type="SUPFAM" id="SSF55120">
    <property type="entry name" value="Pseudouridine synthase"/>
    <property type="match status" value="1"/>
</dbReference>
<dbReference type="InterPro" id="IPR020097">
    <property type="entry name" value="PsdUridine_synth_TruA_a/b_dom"/>
</dbReference>
<comment type="subunit">
    <text evidence="4">Homodimer.</text>
</comment>
<feature type="binding site" evidence="4 6">
    <location>
        <position position="109"/>
    </location>
    <ligand>
        <name>substrate</name>
    </ligand>
</feature>
<evidence type="ECO:0000256" key="4">
    <source>
        <dbReference type="HAMAP-Rule" id="MF_00171"/>
    </source>
</evidence>
<protein>
    <recommendedName>
        <fullName evidence="4">tRNA pseudouridine synthase A</fullName>
        <ecNumber evidence="4">5.4.99.12</ecNumber>
    </recommendedName>
    <alternativeName>
        <fullName evidence="4">tRNA pseudouridine(38-40) synthase</fullName>
    </alternativeName>
    <alternativeName>
        <fullName evidence="4">tRNA pseudouridylate synthase I</fullName>
    </alternativeName>
    <alternativeName>
        <fullName evidence="4">tRNA-uridine isomerase I</fullName>
    </alternativeName>
</protein>
<proteinExistence type="inferred from homology"/>
<organism evidence="9 10">
    <name type="scientific">Candidatus Faecalibacterium faecipullorum</name>
    <dbReference type="NCBI Taxonomy" id="2838578"/>
    <lineage>
        <taxon>Bacteria</taxon>
        <taxon>Bacillati</taxon>
        <taxon>Bacillota</taxon>
        <taxon>Clostridia</taxon>
        <taxon>Eubacteriales</taxon>
        <taxon>Oscillospiraceae</taxon>
        <taxon>Faecalibacterium</taxon>
    </lineage>
</organism>
<keyword evidence="3 4" id="KW-0413">Isomerase</keyword>
<feature type="domain" description="Pseudouridine synthase I TruA alpha/beta" evidence="8">
    <location>
        <begin position="8"/>
        <end position="102"/>
    </location>
</feature>
<comment type="caution">
    <text evidence="4">Lacks conserved residue(s) required for the propagation of feature annotation.</text>
</comment>
<reference evidence="9" key="2">
    <citation type="submission" date="2021-04" db="EMBL/GenBank/DDBJ databases">
        <authorList>
            <person name="Gilroy R."/>
        </authorList>
    </citation>
    <scope>NUCLEOTIDE SEQUENCE</scope>
    <source>
        <strain evidence="9">ChiHjej9B8-13557</strain>
    </source>
</reference>
<dbReference type="NCBIfam" id="TIGR00071">
    <property type="entry name" value="hisT_truA"/>
    <property type="match status" value="1"/>
</dbReference>
<dbReference type="PANTHER" id="PTHR11142:SF0">
    <property type="entry name" value="TRNA PSEUDOURIDINE SYNTHASE-LIKE 1"/>
    <property type="match status" value="1"/>
</dbReference>
<evidence type="ECO:0000256" key="6">
    <source>
        <dbReference type="PIRSR" id="PIRSR001430-2"/>
    </source>
</evidence>
<dbReference type="InterPro" id="IPR020103">
    <property type="entry name" value="PsdUridine_synth_cat_dom_sf"/>
</dbReference>
<dbReference type="CDD" id="cd02570">
    <property type="entry name" value="PseudoU_synth_EcTruA"/>
    <property type="match status" value="1"/>
</dbReference>
<dbReference type="Gene3D" id="3.30.70.660">
    <property type="entry name" value="Pseudouridine synthase I, catalytic domain, C-terminal subdomain"/>
    <property type="match status" value="1"/>
</dbReference>
<gene>
    <name evidence="4 9" type="primary">truA</name>
    <name evidence="9" type="ORF">H9771_04545</name>
</gene>
<comment type="caution">
    <text evidence="9">The sequence shown here is derived from an EMBL/GenBank/DDBJ whole genome shotgun (WGS) entry which is preliminary data.</text>
</comment>
<evidence type="ECO:0000256" key="7">
    <source>
        <dbReference type="RuleBase" id="RU003792"/>
    </source>
</evidence>
<name>A0A9D2MF58_9FIRM</name>
<evidence type="ECO:0000256" key="1">
    <source>
        <dbReference type="ARBA" id="ARBA00009375"/>
    </source>
</evidence>
<dbReference type="GO" id="GO:0003723">
    <property type="term" value="F:RNA binding"/>
    <property type="evidence" value="ECO:0007669"/>
    <property type="project" value="InterPro"/>
</dbReference>
<sequence length="258" mass="28121">MTWLLTLAFDGTEYCGFQVQPNGRSVAAAFQDALQAVIGRRPDIKGCSRTDAGVHALGFALSFEAELGIPPEKLPLALNTKLPRDIRVLRAERVPDGFHARYAAHTKTYLYRIHNSPIDSPFEERYYCRIPGRLDEGRMQRAAGHFVGRHDFLALCAAHSSAAAHGDTVRTITDCRVERRGDDLAITVTADGYLYNMVRILAGTLCEAGAGRLDPDAVPAILASRDRRRAGPTLPAKGLFLHHVDYGGAAAPGKEQEG</sequence>
<dbReference type="GO" id="GO:0031119">
    <property type="term" value="P:tRNA pseudouridine synthesis"/>
    <property type="evidence" value="ECO:0007669"/>
    <property type="project" value="UniProtKB-UniRule"/>
</dbReference>
<dbReference type="Proteomes" id="UP000824211">
    <property type="component" value="Unassembled WGS sequence"/>
</dbReference>
<dbReference type="InterPro" id="IPR001406">
    <property type="entry name" value="PsdUridine_synth_TruA"/>
</dbReference>
<dbReference type="EC" id="5.4.99.12" evidence="4"/>
<comment type="catalytic activity">
    <reaction evidence="4 7">
        <text>uridine(38/39/40) in tRNA = pseudouridine(38/39/40) in tRNA</text>
        <dbReference type="Rhea" id="RHEA:22376"/>
        <dbReference type="Rhea" id="RHEA-COMP:10085"/>
        <dbReference type="Rhea" id="RHEA-COMP:10087"/>
        <dbReference type="ChEBI" id="CHEBI:65314"/>
        <dbReference type="ChEBI" id="CHEBI:65315"/>
        <dbReference type="EC" id="5.4.99.12"/>
    </reaction>
</comment>
<dbReference type="HAMAP" id="MF_00171">
    <property type="entry name" value="TruA"/>
    <property type="match status" value="1"/>
</dbReference>
<feature type="active site" description="Nucleophile" evidence="4 5">
    <location>
        <position position="51"/>
    </location>
</feature>
<evidence type="ECO:0000256" key="5">
    <source>
        <dbReference type="PIRSR" id="PIRSR001430-1"/>
    </source>
</evidence>
<dbReference type="InterPro" id="IPR020095">
    <property type="entry name" value="PsdUridine_synth_TruA_C"/>
</dbReference>
<dbReference type="FunFam" id="3.30.70.580:FF:000001">
    <property type="entry name" value="tRNA pseudouridine synthase A"/>
    <property type="match status" value="1"/>
</dbReference>
<feature type="domain" description="Pseudouridine synthase I TruA alpha/beta" evidence="8">
    <location>
        <begin position="142"/>
        <end position="246"/>
    </location>
</feature>
<evidence type="ECO:0000313" key="10">
    <source>
        <dbReference type="Proteomes" id="UP000824211"/>
    </source>
</evidence>
<dbReference type="PIRSF" id="PIRSF001430">
    <property type="entry name" value="tRNA_psdUrid_synth"/>
    <property type="match status" value="1"/>
</dbReference>
<dbReference type="GO" id="GO:0160147">
    <property type="term" value="F:tRNA pseudouridine(38-40) synthase activity"/>
    <property type="evidence" value="ECO:0007669"/>
    <property type="project" value="UniProtKB-EC"/>
</dbReference>
<dbReference type="EMBL" id="DWXX01000080">
    <property type="protein sequence ID" value="HJB58916.1"/>
    <property type="molecule type" value="Genomic_DNA"/>
</dbReference>
<accession>A0A9D2MF58</accession>
<evidence type="ECO:0000256" key="3">
    <source>
        <dbReference type="ARBA" id="ARBA00023235"/>
    </source>
</evidence>